<proteinExistence type="predicted"/>
<reference evidence="1" key="1">
    <citation type="submission" date="2023-06" db="EMBL/GenBank/DDBJ databases">
        <authorList>
            <consortium name="Lawrence Berkeley National Laboratory"/>
            <person name="Ahrendt S."/>
            <person name="Sahu N."/>
            <person name="Indic B."/>
            <person name="Wong-Bajracharya J."/>
            <person name="Merenyi Z."/>
            <person name="Ke H.-M."/>
            <person name="Monk M."/>
            <person name="Kocsube S."/>
            <person name="Drula E."/>
            <person name="Lipzen A."/>
            <person name="Balint B."/>
            <person name="Henrissat B."/>
            <person name="Andreopoulos B."/>
            <person name="Martin F.M."/>
            <person name="Harder C.B."/>
            <person name="Rigling D."/>
            <person name="Ford K.L."/>
            <person name="Foster G.D."/>
            <person name="Pangilinan J."/>
            <person name="Papanicolaou A."/>
            <person name="Barry K."/>
            <person name="LaButti K."/>
            <person name="Viragh M."/>
            <person name="Koriabine M."/>
            <person name="Yan M."/>
            <person name="Riley R."/>
            <person name="Champramary S."/>
            <person name="Plett K.L."/>
            <person name="Tsai I.J."/>
            <person name="Slot J."/>
            <person name="Sipos G."/>
            <person name="Plett J."/>
            <person name="Nagy L.G."/>
            <person name="Grigoriev I.V."/>
        </authorList>
    </citation>
    <scope>NUCLEOTIDE SEQUENCE</scope>
    <source>
        <strain evidence="1">CCBAS 213</strain>
    </source>
</reference>
<comment type="caution">
    <text evidence="1">The sequence shown here is derived from an EMBL/GenBank/DDBJ whole genome shotgun (WGS) entry which is preliminary data.</text>
</comment>
<dbReference type="AlphaFoldDB" id="A0AA39MMT1"/>
<dbReference type="Proteomes" id="UP001175211">
    <property type="component" value="Unassembled WGS sequence"/>
</dbReference>
<protein>
    <submittedName>
        <fullName evidence="1">Uncharacterized protein</fullName>
    </submittedName>
</protein>
<dbReference type="EMBL" id="JAUEPS010000079">
    <property type="protein sequence ID" value="KAK0440027.1"/>
    <property type="molecule type" value="Genomic_DNA"/>
</dbReference>
<gene>
    <name evidence="1" type="ORF">EV420DRAFT_1137497</name>
</gene>
<keyword evidence="2" id="KW-1185">Reference proteome</keyword>
<dbReference type="RefSeq" id="XP_060323476.1">
    <property type="nucleotide sequence ID" value="XM_060466007.1"/>
</dbReference>
<evidence type="ECO:0000313" key="2">
    <source>
        <dbReference type="Proteomes" id="UP001175211"/>
    </source>
</evidence>
<dbReference type="GeneID" id="85349555"/>
<name>A0AA39MMT1_ARMTA</name>
<accession>A0AA39MMT1</accession>
<evidence type="ECO:0000313" key="1">
    <source>
        <dbReference type="EMBL" id="KAK0440027.1"/>
    </source>
</evidence>
<organism evidence="1 2">
    <name type="scientific">Armillaria tabescens</name>
    <name type="common">Ringless honey mushroom</name>
    <name type="synonym">Agaricus tabescens</name>
    <dbReference type="NCBI Taxonomy" id="1929756"/>
    <lineage>
        <taxon>Eukaryota</taxon>
        <taxon>Fungi</taxon>
        <taxon>Dikarya</taxon>
        <taxon>Basidiomycota</taxon>
        <taxon>Agaricomycotina</taxon>
        <taxon>Agaricomycetes</taxon>
        <taxon>Agaricomycetidae</taxon>
        <taxon>Agaricales</taxon>
        <taxon>Marasmiineae</taxon>
        <taxon>Physalacriaceae</taxon>
        <taxon>Desarmillaria</taxon>
    </lineage>
</organism>
<sequence>MDVVRAHLGLICNVLRPSCLSWIVYLVLHSMTRPFPSLLLGVEPRIVIRKTEAGNMTLRSLRLLIPLVLVIQLLSASSLRDTYCYRQISLPKGLHASISHHTSLRTERFKYIGLLLTTLDSETLGCNSHHRSGGRVLHWLKAQMKSNVRMSKVPRYG</sequence>